<accession>A0ABW4E4D1</accession>
<dbReference type="InterPro" id="IPR012674">
    <property type="entry name" value="Calycin"/>
</dbReference>
<dbReference type="InterPro" id="IPR053892">
    <property type="entry name" value="MoaF-like"/>
</dbReference>
<dbReference type="EMBL" id="JBHTON010000001">
    <property type="protein sequence ID" value="MFD1483664.1"/>
    <property type="molecule type" value="Genomic_DNA"/>
</dbReference>
<organism evidence="2 3">
    <name type="scientific">Lacticaseibacillus baoqingensis</name>
    <dbReference type="NCBI Taxonomy" id="2486013"/>
    <lineage>
        <taxon>Bacteria</taxon>
        <taxon>Bacillati</taxon>
        <taxon>Bacillota</taxon>
        <taxon>Bacilli</taxon>
        <taxon>Lactobacillales</taxon>
        <taxon>Lactobacillaceae</taxon>
        <taxon>Lacticaseibacillus</taxon>
    </lineage>
</organism>
<comment type="caution">
    <text evidence="2">The sequence shown here is derived from an EMBL/GenBank/DDBJ whole genome shotgun (WGS) entry which is preliminary data.</text>
</comment>
<gene>
    <name evidence="2" type="ORF">ACFQ5J_00170</name>
</gene>
<dbReference type="Proteomes" id="UP001597252">
    <property type="component" value="Unassembled WGS sequence"/>
</dbReference>
<dbReference type="RefSeq" id="WP_125750191.1">
    <property type="nucleotide sequence ID" value="NZ_JBHTON010000001.1"/>
</dbReference>
<protein>
    <submittedName>
        <fullName evidence="2">MoaF C-terminal domain-containing protein</fullName>
    </submittedName>
</protein>
<name>A0ABW4E4D1_9LACO</name>
<evidence type="ECO:0000259" key="1">
    <source>
        <dbReference type="Pfam" id="PF22036"/>
    </source>
</evidence>
<proteinExistence type="predicted"/>
<dbReference type="Pfam" id="PF22036">
    <property type="entry name" value="MoaF_like"/>
    <property type="match status" value="1"/>
</dbReference>
<evidence type="ECO:0000313" key="3">
    <source>
        <dbReference type="Proteomes" id="UP001597252"/>
    </source>
</evidence>
<sequence length="114" mass="12729">MIKTANDLIGKTIRWTWLEGRFANSTYDNRVNADGSVWWKGLDGEEGGKELITPAAQSTIRKVADDVFYFSWFEDNGSTVSVVVNFATGEMQGTVSKSTYWIPSRGRAELLDQA</sequence>
<dbReference type="Gene3D" id="2.40.128.20">
    <property type="match status" value="1"/>
</dbReference>
<feature type="domain" description="MoaF-like" evidence="1">
    <location>
        <begin position="21"/>
        <end position="93"/>
    </location>
</feature>
<evidence type="ECO:0000313" key="2">
    <source>
        <dbReference type="EMBL" id="MFD1483664.1"/>
    </source>
</evidence>
<keyword evidence="3" id="KW-1185">Reference proteome</keyword>
<reference evidence="3" key="1">
    <citation type="journal article" date="2019" name="Int. J. Syst. Evol. Microbiol.">
        <title>The Global Catalogue of Microorganisms (GCM) 10K type strain sequencing project: providing services to taxonomists for standard genome sequencing and annotation.</title>
        <authorList>
            <consortium name="The Broad Institute Genomics Platform"/>
            <consortium name="The Broad Institute Genome Sequencing Center for Infectious Disease"/>
            <person name="Wu L."/>
            <person name="Ma J."/>
        </authorList>
    </citation>
    <scope>NUCLEOTIDE SEQUENCE [LARGE SCALE GENOMIC DNA]</scope>
    <source>
        <strain evidence="3">CCM 8903</strain>
    </source>
</reference>